<evidence type="ECO:0000256" key="1">
    <source>
        <dbReference type="SAM" id="MobiDB-lite"/>
    </source>
</evidence>
<proteinExistence type="predicted"/>
<feature type="compositionally biased region" description="Basic and acidic residues" evidence="1">
    <location>
        <begin position="752"/>
        <end position="768"/>
    </location>
</feature>
<feature type="compositionally biased region" description="Low complexity" evidence="1">
    <location>
        <begin position="556"/>
        <end position="569"/>
    </location>
</feature>
<dbReference type="GO" id="GO:0005096">
    <property type="term" value="F:GTPase activator activity"/>
    <property type="evidence" value="ECO:0007669"/>
    <property type="project" value="InterPro"/>
</dbReference>
<dbReference type="WBParaSite" id="GPLIN_000346500">
    <property type="protein sequence ID" value="GPLIN_000346500"/>
    <property type="gene ID" value="GPLIN_000346500"/>
</dbReference>
<feature type="compositionally biased region" description="Low complexity" evidence="1">
    <location>
        <begin position="199"/>
        <end position="208"/>
    </location>
</feature>
<dbReference type="InterPro" id="IPR035974">
    <property type="entry name" value="Rap/Ran-GAP_sf"/>
</dbReference>
<dbReference type="PANTHER" id="PTHR21344:SF1">
    <property type="entry name" value="RAL GTPASE-ACTIVATING PROTEIN SUBUNIT BETA"/>
    <property type="match status" value="1"/>
</dbReference>
<accession>A0A183BS79</accession>
<feature type="compositionally biased region" description="Basic and acidic residues" evidence="1">
    <location>
        <begin position="1130"/>
        <end position="1148"/>
    </location>
</feature>
<sequence length="1391" mass="151666">MVIGRGELSIGSLIITSLCRFIDQQLQKPPPHHSRDMHSTVVAAYSCMNVWLNAAPALAEIESCLCTVAQTIELGITGGRDMAPDRYKPASQRVRDAAEMLLHSLFADAHDKRTAIDEFALVQKFGLDLAQFRHFYIGESTILSLYEAQPVVHLSDGLPAVIAVFRTPFYEPWATTLQLLPQAKCRWQKCAGNGTTEYQKQQQQQQQQNGFFSPHSDAQSPGCTSLTGQLMAAETELNSASSGHGTSSVDETATPNGQQQQQRRLSTTVKQFEIPREVLLPQCKLDAQFPRLEPVPAPVAEVQSQLAQIRARLAQGSGAPVGDRDTRNVWLNASLGAILTKAPTPESPVAKCNSLRVFLYDMGLVNRRAFGREFTPLDNSSFDIFYDSLSVTVDQHPVRLAETVSVFYVREGQRSAEEILQNNINLRQTNPHYCRLLGQLGKPTARKAPPPTNNSPHGGYVLDGLEHYIRWKDAQVEIAFITPTGRMLLNVPPPPPSSSALFVPTPTMPTHFPTTAVVPPQALPSQPEPSSDNTAAQHQNAAGQQKPPAPTGPLSARRTTIATTEQQQQQQFLAQQQQLTNRQRSNHNNLFFADQSTEFAYRTLQANTVLRELDHGRDQLLLAPSINEIHGMELQFGRQHPGQQLLSYATEHDDSGQHGVGHVAAAAAAARAAHEHHHHLVEFEQDVPTCRATILTMPPSTMSAEAVPPMTLMTATSVIVRSARFTTKWRRHALLARERMAQEPLLSSSAADGREMLQEEEEEKKLETDGQMGKAAEGTGGGAEDGQQPREMKASMEGQASREQRCGDTGGSRKSSFVLGSARANRRRRRSSPDASIDSSGSINQRWGQQQQYVPVLELDDGSGTVSPGSGSIVLSARKGGTAATELDRLDLTGLVCSTGCGAVQRQDSIGFIDSLSPPISPLALSPAAAADADGRTARRRSSIFRDMLLVGTGGGGDRRKSTTKFDQSLLIKKQQGSDRSEEAAVVVVGDGDGTLAQQSLELVPKTPMPMQPAASAASMSSYFKSFFRRSSKTPQQQPQNVLPENDEQRTSTTTPTGTGTGTGRRPSSRIELASSSSELFGFEQVEQQQQQLLQQQQLKQLEKLEQFTTTTTTTTFNLTSPKSSFSTSSRRESVMTKNVVDPEERRNGSLTLPSFADDSHANANANVQLSQDRARTKSCVSADDTASTTTSKSEAATVTTTTAMMTGAAKAYAKRCADQRVLVVWLERTEDMDTFPLDDLIQFTPVGTVPITAMAATTAASAAELSARCPSSSATAQLPQLQLLHAQPPPDHLCFFLSPIERGLCRVQVAGVWTKYGQPGPLLNGTVVSMGALPALLRQTICNMARRKAVELENYQMTHVRRRHAIAEFGRRFPSRLNYTDFVEQLISDG</sequence>
<protein>
    <submittedName>
        <fullName evidence="3">Rap-GAP domain-containing protein</fullName>
    </submittedName>
</protein>
<feature type="compositionally biased region" description="Polar residues" evidence="1">
    <location>
        <begin position="236"/>
        <end position="267"/>
    </location>
</feature>
<organism evidence="2 3">
    <name type="scientific">Globodera pallida</name>
    <name type="common">Potato cyst nematode worm</name>
    <name type="synonym">Heterodera pallida</name>
    <dbReference type="NCBI Taxonomy" id="36090"/>
    <lineage>
        <taxon>Eukaryota</taxon>
        <taxon>Metazoa</taxon>
        <taxon>Ecdysozoa</taxon>
        <taxon>Nematoda</taxon>
        <taxon>Chromadorea</taxon>
        <taxon>Rhabditida</taxon>
        <taxon>Tylenchina</taxon>
        <taxon>Tylenchomorpha</taxon>
        <taxon>Tylenchoidea</taxon>
        <taxon>Heteroderidae</taxon>
        <taxon>Heteroderinae</taxon>
        <taxon>Globodera</taxon>
    </lineage>
</organism>
<dbReference type="Proteomes" id="UP000050741">
    <property type="component" value="Unassembled WGS sequence"/>
</dbReference>
<evidence type="ECO:0000313" key="3">
    <source>
        <dbReference type="WBParaSite" id="GPLIN_000346500"/>
    </source>
</evidence>
<dbReference type="GO" id="GO:0051056">
    <property type="term" value="P:regulation of small GTPase mediated signal transduction"/>
    <property type="evidence" value="ECO:0007669"/>
    <property type="project" value="InterPro"/>
</dbReference>
<name>A0A183BS79_GLOPA</name>
<dbReference type="InterPro" id="IPR039930">
    <property type="entry name" value="RALGAPB"/>
</dbReference>
<feature type="compositionally biased region" description="Polar residues" evidence="1">
    <location>
        <begin position="1034"/>
        <end position="1043"/>
    </location>
</feature>
<feature type="compositionally biased region" description="Polar residues" evidence="1">
    <location>
        <begin position="216"/>
        <end position="228"/>
    </location>
</feature>
<reference evidence="3" key="2">
    <citation type="submission" date="2016-06" db="UniProtKB">
        <authorList>
            <consortium name="WormBaseParasite"/>
        </authorList>
    </citation>
    <scope>IDENTIFICATION</scope>
</reference>
<feature type="region of interest" description="Disordered" evidence="1">
    <location>
        <begin position="1115"/>
        <end position="1148"/>
    </location>
</feature>
<feature type="region of interest" description="Disordered" evidence="1">
    <location>
        <begin position="1028"/>
        <end position="1074"/>
    </location>
</feature>
<feature type="region of interest" description="Disordered" evidence="1">
    <location>
        <begin position="198"/>
        <end position="267"/>
    </location>
</feature>
<feature type="compositionally biased region" description="Low complexity" evidence="1">
    <location>
        <begin position="1115"/>
        <end position="1129"/>
    </location>
</feature>
<feature type="compositionally biased region" description="Basic and acidic residues" evidence="1">
    <location>
        <begin position="787"/>
        <end position="806"/>
    </location>
</feature>
<feature type="region of interest" description="Disordered" evidence="1">
    <location>
        <begin position="512"/>
        <end position="569"/>
    </location>
</feature>
<feature type="compositionally biased region" description="Polar residues" evidence="1">
    <location>
        <begin position="528"/>
        <end position="543"/>
    </location>
</feature>
<keyword evidence="2" id="KW-1185">Reference proteome</keyword>
<reference evidence="2" key="1">
    <citation type="submission" date="2014-05" db="EMBL/GenBank/DDBJ databases">
        <title>The genome and life-stage specific transcriptomes of Globodera pallida elucidate key aspects of plant parasitism by a cyst nematode.</title>
        <authorList>
            <person name="Cotton J.A."/>
            <person name="Lilley C.J."/>
            <person name="Jones L.M."/>
            <person name="Kikuchi T."/>
            <person name="Reid A.J."/>
            <person name="Thorpe P."/>
            <person name="Tsai I.J."/>
            <person name="Beasley H."/>
            <person name="Blok V."/>
            <person name="Cock P.J.A."/>
            <person name="Van den Akker S.E."/>
            <person name="Holroyd N."/>
            <person name="Hunt M."/>
            <person name="Mantelin S."/>
            <person name="Naghra H."/>
            <person name="Pain A."/>
            <person name="Palomares-Rius J.E."/>
            <person name="Zarowiecki M."/>
            <person name="Berriman M."/>
            <person name="Jones J.T."/>
            <person name="Urwin P.E."/>
        </authorList>
    </citation>
    <scope>NUCLEOTIDE SEQUENCE [LARGE SCALE GENOMIC DNA]</scope>
    <source>
        <strain evidence="2">Lindley</strain>
    </source>
</reference>
<feature type="compositionally biased region" description="Low complexity" evidence="1">
    <location>
        <begin position="833"/>
        <end position="843"/>
    </location>
</feature>
<evidence type="ECO:0000313" key="2">
    <source>
        <dbReference type="Proteomes" id="UP000050741"/>
    </source>
</evidence>
<dbReference type="SUPFAM" id="SSF111347">
    <property type="entry name" value="Rap/Ran-GAP"/>
    <property type="match status" value="1"/>
</dbReference>
<feature type="compositionally biased region" description="Low complexity" evidence="1">
    <location>
        <begin position="1051"/>
        <end position="1074"/>
    </location>
</feature>
<dbReference type="PANTHER" id="PTHR21344">
    <property type="entry name" value="RAL GTPASE-ACTIVATING PROTEIN SUBUNIT BETA"/>
    <property type="match status" value="1"/>
</dbReference>
<feature type="region of interest" description="Disordered" evidence="1">
    <location>
        <begin position="745"/>
        <end position="848"/>
    </location>
</feature>